<dbReference type="eggNOG" id="COG0840">
    <property type="taxonomic scope" value="Bacteria"/>
</dbReference>
<feature type="transmembrane region" description="Helical" evidence="5">
    <location>
        <begin position="12"/>
        <end position="33"/>
    </location>
</feature>
<keyword evidence="5" id="KW-0812">Transmembrane</keyword>
<reference evidence="8 9" key="1">
    <citation type="journal article" date="2014" name="Genome Announc.">
        <title>Draft Genome Sequence of the Agar-Degrading Bacterium Catenovulum sp. Strain DS-2, Isolated from Intestines of Haliotis diversicolor.</title>
        <authorList>
            <person name="Shan D."/>
            <person name="Li X."/>
            <person name="Gu Z."/>
            <person name="Wei G."/>
            <person name="Gao Z."/>
            <person name="Shao Z."/>
        </authorList>
    </citation>
    <scope>NUCLEOTIDE SEQUENCE [LARGE SCALE GENOMIC DNA]</scope>
    <source>
        <strain evidence="8 9">DS-2</strain>
    </source>
</reference>
<dbReference type="Pfam" id="PF00015">
    <property type="entry name" value="MCPsignal"/>
    <property type="match status" value="1"/>
</dbReference>
<evidence type="ECO:0000256" key="3">
    <source>
        <dbReference type="ARBA" id="ARBA00029447"/>
    </source>
</evidence>
<gene>
    <name evidence="8" type="ORF">DS2_09142</name>
</gene>
<dbReference type="PANTHER" id="PTHR32089">
    <property type="entry name" value="METHYL-ACCEPTING CHEMOTAXIS PROTEIN MCPB"/>
    <property type="match status" value="1"/>
</dbReference>
<name>W7QMT1_9ALTE</name>
<organism evidence="8 9">
    <name type="scientific">Catenovulum agarivorans DS-2</name>
    <dbReference type="NCBI Taxonomy" id="1328313"/>
    <lineage>
        <taxon>Bacteria</taxon>
        <taxon>Pseudomonadati</taxon>
        <taxon>Pseudomonadota</taxon>
        <taxon>Gammaproteobacteria</taxon>
        <taxon>Alteromonadales</taxon>
        <taxon>Alteromonadaceae</taxon>
        <taxon>Catenovulum</taxon>
    </lineage>
</organism>
<keyword evidence="2 4" id="KW-0807">Transducer</keyword>
<dbReference type="EMBL" id="ARZY01000014">
    <property type="protein sequence ID" value="EWH10252.1"/>
    <property type="molecule type" value="Genomic_DNA"/>
</dbReference>
<dbReference type="Pfam" id="PF08376">
    <property type="entry name" value="NIT"/>
    <property type="match status" value="1"/>
</dbReference>
<dbReference type="CDD" id="cd11386">
    <property type="entry name" value="MCP_signal"/>
    <property type="match status" value="1"/>
</dbReference>
<dbReference type="RefSeq" id="WP_035014432.1">
    <property type="nucleotide sequence ID" value="NZ_ARZY01000014.1"/>
</dbReference>
<dbReference type="AlphaFoldDB" id="W7QMT1"/>
<sequence length="675" mass="74835">MNILNQVKIRTRIILLALIPTVIVAILSLKQVWLAQDKLSQLEDLSVAMEVARETGKLVRNIQSERDYTYGYVRGEPFGSAGGKYKKPLFEQRTQTDRAIQQYQSFVRTNQEKIAKLEGMAGEIKQLLDIVPNMLETRDYINRSQLQDESKAWVVNRYGAGIRRALDVINAVVPFAANNKELSLIIGAYASLLQMDYIYSFERSTKLRTFSQDEMDYTSIGNNKGDFRQIQDAQTRLYAYATPDIRQKYAKHLDSENQQRINQIRRKLLGMGGNKFPLQPDDWFELSTDNMNDLRKIINYTEQRIETISSEEAADAQDVVFGQLITFFVTVALIIVVSVFIILSINKPLKSLLDEMKYVAKSKDVGTTINAEGSDELSELTQAFNSLQASFNQALLGVKSEVSAITNSTNSVSNATDESQKRAVSQNQATDSVSVAVNEMTSTIEEVAGISQQTADAVEVAHTTSVESSRKALNSRDIMEKLVGELSNTQEQVNKLNSETEVIGSVLEVIQAIAEQTNLLALNAAIEAARAGDQGRGFAVVADEVRSLARRTQESTEQIRGQIEALQSGSRATTSSMEHLKQQGEHAVEVVVSSLHAFESLQSELDKISGMSTQIATASEEQSQVAAEINQRVHEIKDDTDNLTHQTQATADACKDLKTTAQKLAAHVADFQVKA</sequence>
<dbReference type="OrthoDB" id="2489132at2"/>
<keyword evidence="9" id="KW-1185">Reference proteome</keyword>
<dbReference type="CDD" id="cd06225">
    <property type="entry name" value="HAMP"/>
    <property type="match status" value="1"/>
</dbReference>
<proteinExistence type="inferred from homology"/>
<dbReference type="PROSITE" id="PS50885">
    <property type="entry name" value="HAMP"/>
    <property type="match status" value="1"/>
</dbReference>
<dbReference type="GO" id="GO:0007165">
    <property type="term" value="P:signal transduction"/>
    <property type="evidence" value="ECO:0007669"/>
    <property type="project" value="UniProtKB-KW"/>
</dbReference>
<evidence type="ECO:0000259" key="6">
    <source>
        <dbReference type="PROSITE" id="PS50111"/>
    </source>
</evidence>
<dbReference type="PANTHER" id="PTHR32089:SF120">
    <property type="entry name" value="METHYL-ACCEPTING CHEMOTAXIS PROTEIN TLPQ"/>
    <property type="match status" value="1"/>
</dbReference>
<comment type="similarity">
    <text evidence="3">Belongs to the methyl-accepting chemotaxis (MCP) protein family.</text>
</comment>
<protein>
    <submittedName>
        <fullName evidence="8">Putative methyl-accepting chemotaxis sensory transducer</fullName>
    </submittedName>
</protein>
<dbReference type="GO" id="GO:0006935">
    <property type="term" value="P:chemotaxis"/>
    <property type="evidence" value="ECO:0007669"/>
    <property type="project" value="UniProtKB-ARBA"/>
</dbReference>
<dbReference type="SMART" id="SM00283">
    <property type="entry name" value="MA"/>
    <property type="match status" value="1"/>
</dbReference>
<evidence type="ECO:0000256" key="4">
    <source>
        <dbReference type="PROSITE-ProRule" id="PRU00284"/>
    </source>
</evidence>
<dbReference type="FunFam" id="1.10.287.950:FF:000001">
    <property type="entry name" value="Methyl-accepting chemotaxis sensory transducer"/>
    <property type="match status" value="1"/>
</dbReference>
<feature type="domain" description="Methyl-accepting transducer" evidence="6">
    <location>
        <begin position="401"/>
        <end position="637"/>
    </location>
</feature>
<feature type="domain" description="HAMP" evidence="7">
    <location>
        <begin position="343"/>
        <end position="396"/>
    </location>
</feature>
<evidence type="ECO:0000313" key="8">
    <source>
        <dbReference type="EMBL" id="EWH10252.1"/>
    </source>
</evidence>
<evidence type="ECO:0000256" key="1">
    <source>
        <dbReference type="ARBA" id="ARBA00004370"/>
    </source>
</evidence>
<keyword evidence="5" id="KW-1133">Transmembrane helix</keyword>
<dbReference type="PATRIC" id="fig|1328313.3.peg.1865"/>
<feature type="transmembrane region" description="Helical" evidence="5">
    <location>
        <begin position="320"/>
        <end position="343"/>
    </location>
</feature>
<accession>W7QMT1</accession>
<evidence type="ECO:0000313" key="9">
    <source>
        <dbReference type="Proteomes" id="UP000019276"/>
    </source>
</evidence>
<dbReference type="InterPro" id="IPR003660">
    <property type="entry name" value="HAMP_dom"/>
</dbReference>
<dbReference type="Gene3D" id="1.10.287.950">
    <property type="entry name" value="Methyl-accepting chemotaxis protein"/>
    <property type="match status" value="1"/>
</dbReference>
<dbReference type="InterPro" id="IPR004089">
    <property type="entry name" value="MCPsignal_dom"/>
</dbReference>
<dbReference type="Proteomes" id="UP000019276">
    <property type="component" value="Unassembled WGS sequence"/>
</dbReference>
<dbReference type="InterPro" id="IPR013587">
    <property type="entry name" value="Nitrate/nitrite_sensing"/>
</dbReference>
<evidence type="ECO:0000256" key="2">
    <source>
        <dbReference type="ARBA" id="ARBA00023224"/>
    </source>
</evidence>
<evidence type="ECO:0000256" key="5">
    <source>
        <dbReference type="SAM" id="Phobius"/>
    </source>
</evidence>
<evidence type="ECO:0000259" key="7">
    <source>
        <dbReference type="PROSITE" id="PS50885"/>
    </source>
</evidence>
<keyword evidence="5" id="KW-0472">Membrane</keyword>
<dbReference type="Pfam" id="PF00672">
    <property type="entry name" value="HAMP"/>
    <property type="match status" value="1"/>
</dbReference>
<dbReference type="PROSITE" id="PS50111">
    <property type="entry name" value="CHEMOTAXIS_TRANSDUC_2"/>
    <property type="match status" value="1"/>
</dbReference>
<dbReference type="GO" id="GO:0016020">
    <property type="term" value="C:membrane"/>
    <property type="evidence" value="ECO:0007669"/>
    <property type="project" value="UniProtKB-SubCell"/>
</dbReference>
<comment type="subcellular location">
    <subcellularLocation>
        <location evidence="1">Membrane</location>
    </subcellularLocation>
</comment>
<dbReference type="SUPFAM" id="SSF58104">
    <property type="entry name" value="Methyl-accepting chemotaxis protein (MCP) signaling domain"/>
    <property type="match status" value="1"/>
</dbReference>
<comment type="caution">
    <text evidence="8">The sequence shown here is derived from an EMBL/GenBank/DDBJ whole genome shotgun (WGS) entry which is preliminary data.</text>
</comment>
<dbReference type="STRING" id="1328313.DS2_09142"/>